<protein>
    <submittedName>
        <fullName evidence="1">Uncharacterized protein</fullName>
    </submittedName>
</protein>
<evidence type="ECO:0000313" key="2">
    <source>
        <dbReference type="Proteomes" id="UP001497516"/>
    </source>
</evidence>
<sequence length="299" mass="33599">MTIRKPSYRSAPAVRPSILVRGVKRDPRVRKPQRPESRERCSKWKCLAGDLAPINWSKRHKKNPRRGWRFQLPSSLELEEKCPSSSIALNPRERPCSDSLVNPEYKAQGNQRHSPAPITKLDASALKMWQKGIGGLGLRPSICVIISAGIPRLRRRSEIRDKNIILFPDNHPWFLGIQEIFSKFTHGYRLDLKLSNPTRTLPLQSVRLPPCDGSRGLDSLFKSTSPVAIHIQIATVVDWVRVASQRRASDGGQPGITSLRHPPAHSACKVLPRQAPFSVPISPTDICFHDIPGFGPYYP</sequence>
<name>A0AAV2FRZ5_9ROSI</name>
<reference evidence="1 2" key="1">
    <citation type="submission" date="2024-04" db="EMBL/GenBank/DDBJ databases">
        <authorList>
            <person name="Fracassetti M."/>
        </authorList>
    </citation>
    <scope>NUCLEOTIDE SEQUENCE [LARGE SCALE GENOMIC DNA]</scope>
</reference>
<dbReference type="AlphaFoldDB" id="A0AAV2FRZ5"/>
<keyword evidence="2" id="KW-1185">Reference proteome</keyword>
<dbReference type="Proteomes" id="UP001497516">
    <property type="component" value="Chromosome 7"/>
</dbReference>
<proteinExistence type="predicted"/>
<dbReference type="EMBL" id="OZ034820">
    <property type="protein sequence ID" value="CAL1400220.1"/>
    <property type="molecule type" value="Genomic_DNA"/>
</dbReference>
<organism evidence="1 2">
    <name type="scientific">Linum trigynum</name>
    <dbReference type="NCBI Taxonomy" id="586398"/>
    <lineage>
        <taxon>Eukaryota</taxon>
        <taxon>Viridiplantae</taxon>
        <taxon>Streptophyta</taxon>
        <taxon>Embryophyta</taxon>
        <taxon>Tracheophyta</taxon>
        <taxon>Spermatophyta</taxon>
        <taxon>Magnoliopsida</taxon>
        <taxon>eudicotyledons</taxon>
        <taxon>Gunneridae</taxon>
        <taxon>Pentapetalae</taxon>
        <taxon>rosids</taxon>
        <taxon>fabids</taxon>
        <taxon>Malpighiales</taxon>
        <taxon>Linaceae</taxon>
        <taxon>Linum</taxon>
    </lineage>
</organism>
<gene>
    <name evidence="1" type="ORF">LTRI10_LOCUS40362</name>
</gene>
<accession>A0AAV2FRZ5</accession>
<evidence type="ECO:0000313" key="1">
    <source>
        <dbReference type="EMBL" id="CAL1400220.1"/>
    </source>
</evidence>